<keyword evidence="6 10" id="KW-0812">Transmembrane</keyword>
<evidence type="ECO:0000256" key="7">
    <source>
        <dbReference type="ARBA" id="ARBA00022824"/>
    </source>
</evidence>
<dbReference type="Pfam" id="PF04188">
    <property type="entry name" value="Mannosyl_trans2"/>
    <property type="match status" value="1"/>
</dbReference>
<feature type="transmembrane region" description="Helical" evidence="10">
    <location>
        <begin position="30"/>
        <end position="52"/>
    </location>
</feature>
<dbReference type="UniPathway" id="UPA00196"/>
<accession>A0A2Z2J268</accession>
<keyword evidence="3" id="KW-0337">GPI-anchor biosynthesis</keyword>
<dbReference type="GO" id="GO:0004376">
    <property type="term" value="F:GPI mannosyltransferase activity"/>
    <property type="evidence" value="ECO:0007669"/>
    <property type="project" value="InterPro"/>
</dbReference>
<reference evidence="11 12" key="1">
    <citation type="submission" date="2017-05" db="EMBL/GenBank/DDBJ databases">
        <title>Complete genome sequence of Corynebacterium striatum KC-Na-1 isolated from Neophocaena asiaeorientalis in Korea.</title>
        <authorList>
            <person name="Kim J.H."/>
            <person name="Lee K."/>
        </authorList>
    </citation>
    <scope>NUCLEOTIDE SEQUENCE [LARGE SCALE GENOMIC DNA]</scope>
    <source>
        <strain evidence="11 12">KC-Na-01</strain>
    </source>
</reference>
<evidence type="ECO:0000256" key="8">
    <source>
        <dbReference type="ARBA" id="ARBA00022989"/>
    </source>
</evidence>
<evidence type="ECO:0000256" key="10">
    <source>
        <dbReference type="SAM" id="Phobius"/>
    </source>
</evidence>
<dbReference type="InterPro" id="IPR007315">
    <property type="entry name" value="PIG-V/Gpi18"/>
</dbReference>
<dbReference type="GO" id="GO:0000009">
    <property type="term" value="F:alpha-1,6-mannosyltransferase activity"/>
    <property type="evidence" value="ECO:0007669"/>
    <property type="project" value="InterPro"/>
</dbReference>
<protein>
    <recommendedName>
        <fullName evidence="13">GPI mannosyltransferase 2</fullName>
    </recommendedName>
</protein>
<evidence type="ECO:0000256" key="9">
    <source>
        <dbReference type="ARBA" id="ARBA00023136"/>
    </source>
</evidence>
<evidence type="ECO:0000256" key="1">
    <source>
        <dbReference type="ARBA" id="ARBA00004477"/>
    </source>
</evidence>
<comment type="pathway">
    <text evidence="2">Glycolipid biosynthesis; glycosylphosphatidylinositol-anchor biosynthesis.</text>
</comment>
<evidence type="ECO:0000256" key="6">
    <source>
        <dbReference type="ARBA" id="ARBA00022692"/>
    </source>
</evidence>
<evidence type="ECO:0000313" key="12">
    <source>
        <dbReference type="Proteomes" id="UP000250197"/>
    </source>
</evidence>
<keyword evidence="5" id="KW-0808">Transferase</keyword>
<evidence type="ECO:0008006" key="13">
    <source>
        <dbReference type="Google" id="ProtNLM"/>
    </source>
</evidence>
<feature type="transmembrane region" description="Helical" evidence="10">
    <location>
        <begin position="149"/>
        <end position="169"/>
    </location>
</feature>
<feature type="transmembrane region" description="Helical" evidence="10">
    <location>
        <begin position="189"/>
        <end position="220"/>
    </location>
</feature>
<dbReference type="RefSeq" id="WP_086892251.1">
    <property type="nucleotide sequence ID" value="NZ_CP021252.1"/>
</dbReference>
<evidence type="ECO:0000313" key="11">
    <source>
        <dbReference type="EMBL" id="ART22272.1"/>
    </source>
</evidence>
<dbReference type="PANTHER" id="PTHR12468:SF2">
    <property type="entry name" value="GPI MANNOSYLTRANSFERASE 2"/>
    <property type="match status" value="1"/>
</dbReference>
<name>A0A2Z2J268_CORST</name>
<keyword evidence="9 10" id="KW-0472">Membrane</keyword>
<keyword evidence="4" id="KW-0328">Glycosyltransferase</keyword>
<organism evidence="11 12">
    <name type="scientific">Corynebacterium striatum</name>
    <dbReference type="NCBI Taxonomy" id="43770"/>
    <lineage>
        <taxon>Bacteria</taxon>
        <taxon>Bacillati</taxon>
        <taxon>Actinomycetota</taxon>
        <taxon>Actinomycetes</taxon>
        <taxon>Mycobacteriales</taxon>
        <taxon>Corynebacteriaceae</taxon>
        <taxon>Corynebacterium</taxon>
    </lineage>
</organism>
<dbReference type="AlphaFoldDB" id="A0A2Z2J268"/>
<dbReference type="EMBL" id="CP021252">
    <property type="protein sequence ID" value="ART22272.1"/>
    <property type="molecule type" value="Genomic_DNA"/>
</dbReference>
<comment type="subcellular location">
    <subcellularLocation>
        <location evidence="1">Endoplasmic reticulum membrane</location>
        <topology evidence="1">Multi-pass membrane protein</topology>
    </subcellularLocation>
</comment>
<dbReference type="GO" id="GO:0006506">
    <property type="term" value="P:GPI anchor biosynthetic process"/>
    <property type="evidence" value="ECO:0007669"/>
    <property type="project" value="UniProtKB-UniPathway"/>
</dbReference>
<sequence>MENASKTGLGEEAESNALGDVVKHERQRDWIAALGVGVLGNILRIAVLAMFAKANDDKLWGLLNKWDAVYYTEIARAGYFNADIVTEGNVHETTMAFFPGFPLLIRLVSFLGFSEPVAAILLNFAFTVVMAAGVMAIAQRMGADFKACVAAAIVVTSAPMSIVFAMPYTEALFGALTMWALVALIDRKWLLAGLLVFALSAVRLTSVDVILVFGVVVLLWGAREWKAWVALVVSALPLLGYLTMANHYLAAAGGYFGIQKEHWDSQFDFGVATFEWVKSTLLTADHAGFLLSTSVIVGAPILLVLAWRKLPLPVWLFSAALIANVLLSDGIMHSRPRLLLPAAVLFIPWVIEMSKWASSRQMAFVMGAVVLGGAWFSAHMLAVFDWAI</sequence>
<evidence type="ECO:0000256" key="2">
    <source>
        <dbReference type="ARBA" id="ARBA00004687"/>
    </source>
</evidence>
<dbReference type="PANTHER" id="PTHR12468">
    <property type="entry name" value="GPI MANNOSYLTRANSFERASE 2"/>
    <property type="match status" value="1"/>
</dbReference>
<evidence type="ECO:0000256" key="5">
    <source>
        <dbReference type="ARBA" id="ARBA00022679"/>
    </source>
</evidence>
<evidence type="ECO:0000256" key="3">
    <source>
        <dbReference type="ARBA" id="ARBA00022502"/>
    </source>
</evidence>
<keyword evidence="7" id="KW-0256">Endoplasmic reticulum</keyword>
<feature type="transmembrane region" description="Helical" evidence="10">
    <location>
        <begin position="117"/>
        <end position="137"/>
    </location>
</feature>
<evidence type="ECO:0000256" key="4">
    <source>
        <dbReference type="ARBA" id="ARBA00022676"/>
    </source>
</evidence>
<feature type="transmembrane region" description="Helical" evidence="10">
    <location>
        <begin position="314"/>
        <end position="332"/>
    </location>
</feature>
<gene>
    <name evidence="11" type="ORF">CBE89_12855</name>
</gene>
<feature type="transmembrane region" description="Helical" evidence="10">
    <location>
        <begin position="227"/>
        <end position="249"/>
    </location>
</feature>
<feature type="transmembrane region" description="Helical" evidence="10">
    <location>
        <begin position="364"/>
        <end position="384"/>
    </location>
</feature>
<dbReference type="KEGG" id="cstr:CBE89_12855"/>
<keyword evidence="8 10" id="KW-1133">Transmembrane helix</keyword>
<dbReference type="Proteomes" id="UP000250197">
    <property type="component" value="Chromosome"/>
</dbReference>
<feature type="transmembrane region" description="Helical" evidence="10">
    <location>
        <begin position="287"/>
        <end position="307"/>
    </location>
</feature>
<dbReference type="GO" id="GO:0016020">
    <property type="term" value="C:membrane"/>
    <property type="evidence" value="ECO:0007669"/>
    <property type="project" value="GOC"/>
</dbReference>
<proteinExistence type="predicted"/>